<evidence type="ECO:0000256" key="1">
    <source>
        <dbReference type="ARBA" id="ARBA00004141"/>
    </source>
</evidence>
<dbReference type="PROSITE" id="PS01114">
    <property type="entry name" value="GPR1_FUN34_YAAH"/>
    <property type="match status" value="1"/>
</dbReference>
<dbReference type="PANTHER" id="PTHR30178:SF3">
    <property type="entry name" value="SUCCINATE-ACETATE_PROTON SYMPORTER SATP"/>
    <property type="match status" value="1"/>
</dbReference>
<dbReference type="Pfam" id="PF01184">
    <property type="entry name" value="Gpr1_Fun34_YaaH"/>
    <property type="match status" value="1"/>
</dbReference>
<evidence type="ECO:0000256" key="5">
    <source>
        <dbReference type="ARBA" id="ARBA00023136"/>
    </source>
</evidence>
<evidence type="ECO:0000256" key="2">
    <source>
        <dbReference type="ARBA" id="ARBA00005587"/>
    </source>
</evidence>
<evidence type="ECO:0000313" key="8">
    <source>
        <dbReference type="Proteomes" id="UP000594034"/>
    </source>
</evidence>
<evidence type="ECO:0008006" key="9">
    <source>
        <dbReference type="Google" id="ProtNLM"/>
    </source>
</evidence>
<gene>
    <name evidence="7" type="ORF">FE240_06805</name>
</gene>
<keyword evidence="4 6" id="KW-1133">Transmembrane helix</keyword>
<dbReference type="InterPro" id="IPR047623">
    <property type="entry name" value="SatP"/>
</dbReference>
<dbReference type="InterPro" id="IPR000791">
    <property type="entry name" value="Gpr1/Fun34/SatP-like"/>
</dbReference>
<dbReference type="EMBL" id="CP040449">
    <property type="protein sequence ID" value="QFI54428.1"/>
    <property type="molecule type" value="Genomic_DNA"/>
</dbReference>
<feature type="transmembrane region" description="Helical" evidence="6">
    <location>
        <begin position="63"/>
        <end position="84"/>
    </location>
</feature>
<feature type="transmembrane region" description="Helical" evidence="6">
    <location>
        <begin position="96"/>
        <end position="117"/>
    </location>
</feature>
<organism evidence="7 8">
    <name type="scientific">Aeromonas simiae</name>
    <dbReference type="NCBI Taxonomy" id="218936"/>
    <lineage>
        <taxon>Bacteria</taxon>
        <taxon>Pseudomonadati</taxon>
        <taxon>Pseudomonadota</taxon>
        <taxon>Gammaproteobacteria</taxon>
        <taxon>Aeromonadales</taxon>
        <taxon>Aeromonadaceae</taxon>
        <taxon>Aeromonas</taxon>
    </lineage>
</organism>
<keyword evidence="3 6" id="KW-0812">Transmembrane</keyword>
<feature type="transmembrane region" description="Helical" evidence="6">
    <location>
        <begin position="146"/>
        <end position="168"/>
    </location>
</feature>
<dbReference type="OrthoDB" id="9787939at2"/>
<dbReference type="GO" id="GO:0015360">
    <property type="term" value="F:acetate:proton symporter activity"/>
    <property type="evidence" value="ECO:0007669"/>
    <property type="project" value="TreeGrafter"/>
</dbReference>
<evidence type="ECO:0000313" key="7">
    <source>
        <dbReference type="EMBL" id="QFI54428.1"/>
    </source>
</evidence>
<proteinExistence type="inferred from homology"/>
<evidence type="ECO:0000256" key="4">
    <source>
        <dbReference type="ARBA" id="ARBA00022989"/>
    </source>
</evidence>
<protein>
    <recommendedName>
        <fullName evidence="9">Acetate uptake transporter</fullName>
    </recommendedName>
</protein>
<sequence length="197" mass="21141">MSEKLANPAPLGLMGFGMTTVLLNIHNAGFFPISAMILAMGLCYGGLAQIIAGIMEFKRGNTFGVTAFISYGTFWWSLVFLIVMPSMGLSTPTPEAYMGWYLLMWGVFTLFMMIGTVNYPRAKQFVFASLTVLFFLLAARDFTGSALIGTIAGFEGIICGASAIYLAMATVLNEQFGRVVLPIGEKAKPAATLKAAA</sequence>
<keyword evidence="5 6" id="KW-0472">Membrane</keyword>
<feature type="transmembrane region" description="Helical" evidence="6">
    <location>
        <begin position="124"/>
        <end position="140"/>
    </location>
</feature>
<dbReference type="InterPro" id="IPR047622">
    <property type="entry name" value="GPR1_FUN34_YAAH"/>
</dbReference>
<dbReference type="NCBIfam" id="NF038013">
    <property type="entry name" value="AceTr_1"/>
    <property type="match status" value="1"/>
</dbReference>
<feature type="transmembrane region" description="Helical" evidence="6">
    <location>
        <begin position="30"/>
        <end position="51"/>
    </location>
</feature>
<dbReference type="KEGG" id="asim:FE240_06805"/>
<evidence type="ECO:0000256" key="3">
    <source>
        <dbReference type="ARBA" id="ARBA00022692"/>
    </source>
</evidence>
<dbReference type="Proteomes" id="UP000594034">
    <property type="component" value="Chromosome"/>
</dbReference>
<comment type="similarity">
    <text evidence="2">Belongs to the acetate uptake transporter (AceTr) (TC 2.A.96) family.</text>
</comment>
<dbReference type="RefSeq" id="WP_042046332.1">
    <property type="nucleotide sequence ID" value="NZ_CDBY01000043.1"/>
</dbReference>
<keyword evidence="8" id="KW-1185">Reference proteome</keyword>
<accession>A0A5J6WX22</accession>
<dbReference type="PANTHER" id="PTHR30178">
    <property type="entry name" value="INNER MEMBRANE PROTEIN YAAH"/>
    <property type="match status" value="1"/>
</dbReference>
<reference evidence="7 8" key="1">
    <citation type="submission" date="2019-05" db="EMBL/GenBank/DDBJ databases">
        <title>OXA-830, a novel chromosomally encoded expanded-spectrum class D beta-lactamase in Aeromonas simiae.</title>
        <authorList>
            <person name="Zhou W."/>
            <person name="Chen Q."/>
        </authorList>
    </citation>
    <scope>NUCLEOTIDE SEQUENCE [LARGE SCALE GENOMIC DNA]</scope>
    <source>
        <strain evidence="7 8">A6</strain>
    </source>
</reference>
<comment type="subcellular location">
    <subcellularLocation>
        <location evidence="1">Membrane</location>
        <topology evidence="1">Multi-pass membrane protein</topology>
    </subcellularLocation>
</comment>
<dbReference type="AlphaFoldDB" id="A0A5J6WX22"/>
<dbReference type="GO" id="GO:0071422">
    <property type="term" value="P:succinate transmembrane transport"/>
    <property type="evidence" value="ECO:0007669"/>
    <property type="project" value="TreeGrafter"/>
</dbReference>
<dbReference type="GO" id="GO:0005886">
    <property type="term" value="C:plasma membrane"/>
    <property type="evidence" value="ECO:0007669"/>
    <property type="project" value="TreeGrafter"/>
</dbReference>
<evidence type="ECO:0000256" key="6">
    <source>
        <dbReference type="SAM" id="Phobius"/>
    </source>
</evidence>
<name>A0A5J6WX22_9GAMM</name>